<evidence type="ECO:0000259" key="3">
    <source>
        <dbReference type="Pfam" id="PF00656"/>
    </source>
</evidence>
<dbReference type="GO" id="GO:0006508">
    <property type="term" value="P:proteolysis"/>
    <property type="evidence" value="ECO:0007669"/>
    <property type="project" value="InterPro"/>
</dbReference>
<feature type="compositionally biased region" description="Pro residues" evidence="1">
    <location>
        <begin position="1"/>
        <end position="11"/>
    </location>
</feature>
<dbReference type="GO" id="GO:0004197">
    <property type="term" value="F:cysteine-type endopeptidase activity"/>
    <property type="evidence" value="ECO:0007669"/>
    <property type="project" value="InterPro"/>
</dbReference>
<gene>
    <name evidence="4" type="ORF">ENW73_00890</name>
</gene>
<dbReference type="Pfam" id="PF00656">
    <property type="entry name" value="Peptidase_C14"/>
    <property type="match status" value="1"/>
</dbReference>
<evidence type="ECO:0000256" key="1">
    <source>
        <dbReference type="SAM" id="MobiDB-lite"/>
    </source>
</evidence>
<name>A0A7C6A7Y7_UNCW3</name>
<feature type="transmembrane region" description="Helical" evidence="2">
    <location>
        <begin position="71"/>
        <end position="89"/>
    </location>
</feature>
<keyword evidence="2" id="KW-0812">Transmembrane</keyword>
<keyword evidence="2" id="KW-1133">Transmembrane helix</keyword>
<feature type="region of interest" description="Disordered" evidence="1">
    <location>
        <begin position="1"/>
        <end position="24"/>
    </location>
</feature>
<keyword evidence="2" id="KW-0472">Membrane</keyword>
<feature type="transmembrane region" description="Helical" evidence="2">
    <location>
        <begin position="95"/>
        <end position="117"/>
    </location>
</feature>
<dbReference type="PROSITE" id="PS00018">
    <property type="entry name" value="EF_HAND_1"/>
    <property type="match status" value="1"/>
</dbReference>
<comment type="caution">
    <text evidence="4">The sequence shown here is derived from an EMBL/GenBank/DDBJ whole genome shotgun (WGS) entry which is preliminary data.</text>
</comment>
<reference evidence="4" key="1">
    <citation type="journal article" date="2020" name="mSystems">
        <title>Genome- and Community-Level Interaction Insights into Carbon Utilization and Element Cycling Functions of Hydrothermarchaeota in Hydrothermal Sediment.</title>
        <authorList>
            <person name="Zhou Z."/>
            <person name="Liu Y."/>
            <person name="Xu W."/>
            <person name="Pan J."/>
            <person name="Luo Z.H."/>
            <person name="Li M."/>
        </authorList>
    </citation>
    <scope>NUCLEOTIDE SEQUENCE [LARGE SCALE GENOMIC DNA]</scope>
    <source>
        <strain evidence="4">SpSt-876</strain>
    </source>
</reference>
<dbReference type="Gene3D" id="3.40.50.1460">
    <property type="match status" value="1"/>
</dbReference>
<sequence length="726" mass="81950">MVPYEPKPPKPIAEKRTERDKEKIISEKKTDVPYTLTKVSEPSIEKPYLILKCKAERQIGAEIQKKRKIPILIPLLTSASGITASYLLYKTGRTALAYNIGILSIGSSAGMVTYNLLQKPKRILKEKEKIEPFVVRLKGTEYSSQVLPDEKGNLKISILDFAPFYEKGKIWTISLYSKGIRLDEFTIDPEPIASILLKPKYPPVLSFSVAFDDSTGDRDFFLDAEESGRIVLLVKNSGNSIARNLEVKLTPLTSVPYLNIPRSTKVEMVGSMEARRVVIPISATREVPTTTVELKIEVLEPYFQADAEPRILRFETRKFEPPDLIVYDKGVEEGEITTGKSANVSLVIQNKGTGRAEQVQCEIKIPSGITFLGERKIYNFGTMEPGAWQRIDFPIFVGARFPEESLKISLRLNERRDEFSKNIDVAFPLNRPIQRPKEIVVKGEEKLPTGVTMPPLLTVDVDINIPETKMKNPDAIAVVIGNKTYEDPKVPNVEYADNDARIIREYLIRALGYKEENILFIENARKSDFERVFGSEKEYKGRLYNYVKPEKSDVFIYYTGHGAPDIETKSGYFVPVDCQPDYVRIDGYALETFFRNIAQVRAKSMTVVIDACFSGASEKGMLIAQASPLSGVVIEKGVGSNLNLFTACGPEEIASWYPENRHSLFTYYFLKGLQGNADKNKDNEITLGELKEYLNENVTYGARRQYGRRQNPTFKGDESKVILKLK</sequence>
<dbReference type="SUPFAM" id="SSF52129">
    <property type="entry name" value="Caspase-like"/>
    <property type="match status" value="1"/>
</dbReference>
<protein>
    <submittedName>
        <fullName evidence="4">Caspase family protein</fullName>
    </submittedName>
</protein>
<feature type="compositionally biased region" description="Basic and acidic residues" evidence="1">
    <location>
        <begin position="12"/>
        <end position="24"/>
    </location>
</feature>
<feature type="domain" description="Peptidase C14 caspase" evidence="3">
    <location>
        <begin position="476"/>
        <end position="715"/>
    </location>
</feature>
<dbReference type="InterPro" id="IPR011600">
    <property type="entry name" value="Pept_C14_caspase"/>
</dbReference>
<proteinExistence type="predicted"/>
<dbReference type="EMBL" id="DTLI01000022">
    <property type="protein sequence ID" value="HHS51411.1"/>
    <property type="molecule type" value="Genomic_DNA"/>
</dbReference>
<evidence type="ECO:0000256" key="2">
    <source>
        <dbReference type="SAM" id="Phobius"/>
    </source>
</evidence>
<dbReference type="InterPro" id="IPR029030">
    <property type="entry name" value="Caspase-like_dom_sf"/>
</dbReference>
<dbReference type="InterPro" id="IPR018247">
    <property type="entry name" value="EF_Hand_1_Ca_BS"/>
</dbReference>
<dbReference type="AlphaFoldDB" id="A0A7C6A7Y7"/>
<evidence type="ECO:0000313" key="4">
    <source>
        <dbReference type="EMBL" id="HHS51411.1"/>
    </source>
</evidence>
<accession>A0A7C6A7Y7</accession>
<organism evidence="4">
    <name type="scientific">candidate division WOR-3 bacterium</name>
    <dbReference type="NCBI Taxonomy" id="2052148"/>
    <lineage>
        <taxon>Bacteria</taxon>
        <taxon>Bacteria division WOR-3</taxon>
    </lineage>
</organism>